<reference evidence="1 2" key="1">
    <citation type="submission" date="2023-10" db="EMBL/GenBank/DDBJ databases">
        <title>Draft genome sequence of Xylaria bambusicola isolate GMP-LS, the root and basal stem rot pathogen of sugarcane in Indonesia.</title>
        <authorList>
            <person name="Selvaraj P."/>
            <person name="Muralishankar V."/>
            <person name="Muruganantham S."/>
            <person name="Sp S."/>
            <person name="Haryani S."/>
            <person name="Lau K.J.X."/>
            <person name="Naqvi N.I."/>
        </authorList>
    </citation>
    <scope>NUCLEOTIDE SEQUENCE [LARGE SCALE GENOMIC DNA]</scope>
    <source>
        <strain evidence="1">GMP-LS</strain>
    </source>
</reference>
<evidence type="ECO:0000313" key="2">
    <source>
        <dbReference type="Proteomes" id="UP001305414"/>
    </source>
</evidence>
<keyword evidence="2" id="KW-1185">Reference proteome</keyword>
<organism evidence="1 2">
    <name type="scientific">Xylaria bambusicola</name>
    <dbReference type="NCBI Taxonomy" id="326684"/>
    <lineage>
        <taxon>Eukaryota</taxon>
        <taxon>Fungi</taxon>
        <taxon>Dikarya</taxon>
        <taxon>Ascomycota</taxon>
        <taxon>Pezizomycotina</taxon>
        <taxon>Sordariomycetes</taxon>
        <taxon>Xylariomycetidae</taxon>
        <taxon>Xylariales</taxon>
        <taxon>Xylariaceae</taxon>
        <taxon>Xylaria</taxon>
    </lineage>
</organism>
<protein>
    <submittedName>
        <fullName evidence="1">Uncharacterized protein</fullName>
    </submittedName>
</protein>
<dbReference type="Proteomes" id="UP001305414">
    <property type="component" value="Unassembled WGS sequence"/>
</dbReference>
<comment type="caution">
    <text evidence="1">The sequence shown here is derived from an EMBL/GenBank/DDBJ whole genome shotgun (WGS) entry which is preliminary data.</text>
</comment>
<proteinExistence type="predicted"/>
<gene>
    <name evidence="1" type="ORF">RRF57_000742</name>
</gene>
<dbReference type="AlphaFoldDB" id="A0AAN7Z5R6"/>
<dbReference type="EMBL" id="JAWHQM010000002">
    <property type="protein sequence ID" value="KAK5625026.1"/>
    <property type="molecule type" value="Genomic_DNA"/>
</dbReference>
<sequence length="81" mass="8953">MSTFQAPPPNFQAIWNLHHQPQTPAQQLRDVSSLHPVFFTGRLRPATGVPVSVAANLLHPVAHGYVYRDERLATRSGGPML</sequence>
<evidence type="ECO:0000313" key="1">
    <source>
        <dbReference type="EMBL" id="KAK5625026.1"/>
    </source>
</evidence>
<accession>A0AAN7Z5R6</accession>
<name>A0AAN7Z5R6_9PEZI</name>